<name>A0ABT2VQ35_9ALTE</name>
<evidence type="ECO:0000256" key="1">
    <source>
        <dbReference type="SAM" id="MobiDB-lite"/>
    </source>
</evidence>
<gene>
    <name evidence="2" type="ORF">OCL06_07050</name>
</gene>
<dbReference type="InterPro" id="IPR009749">
    <property type="entry name" value="DUF1315"/>
</dbReference>
<reference evidence="3" key="1">
    <citation type="submission" date="2023-07" db="EMBL/GenBank/DDBJ databases">
        <title>Study on multiphase classification of strain Alteromonas salexigens isolated from the Yellow Sea.</title>
        <authorList>
            <person name="Sun L."/>
        </authorList>
    </citation>
    <scope>NUCLEOTIDE SEQUENCE [LARGE SCALE GENOMIC DNA]</scope>
    <source>
        <strain evidence="3">ASW11-19</strain>
    </source>
</reference>
<dbReference type="Pfam" id="PF07023">
    <property type="entry name" value="DUF1315"/>
    <property type="match status" value="1"/>
</dbReference>
<sequence length="97" mass="11003">MNIDAMLAAMTPDVYERLRQAAETGKWPDGTPLTDEQKETTLHAVMLYQAKVARSTEHMTINADGEIVHKRKQDFKKELAQPEDDGSTIARFKQDDI</sequence>
<dbReference type="RefSeq" id="WP_262993027.1">
    <property type="nucleotide sequence ID" value="NZ_JAOTJC010000006.1"/>
</dbReference>
<accession>A0ABT2VQ35</accession>
<feature type="region of interest" description="Disordered" evidence="1">
    <location>
        <begin position="78"/>
        <end position="97"/>
    </location>
</feature>
<dbReference type="EMBL" id="JAOTJC010000006">
    <property type="protein sequence ID" value="MCU7554351.1"/>
    <property type="molecule type" value="Genomic_DNA"/>
</dbReference>
<proteinExistence type="predicted"/>
<keyword evidence="3" id="KW-1185">Reference proteome</keyword>
<organism evidence="2 3">
    <name type="scientific">Alteromonas salexigens</name>
    <dbReference type="NCBI Taxonomy" id="2982530"/>
    <lineage>
        <taxon>Bacteria</taxon>
        <taxon>Pseudomonadati</taxon>
        <taxon>Pseudomonadota</taxon>
        <taxon>Gammaproteobacteria</taxon>
        <taxon>Alteromonadales</taxon>
        <taxon>Alteromonadaceae</taxon>
        <taxon>Alteromonas/Salinimonas group</taxon>
        <taxon>Alteromonas</taxon>
    </lineage>
</organism>
<evidence type="ECO:0000313" key="2">
    <source>
        <dbReference type="EMBL" id="MCU7554351.1"/>
    </source>
</evidence>
<comment type="caution">
    <text evidence="2">The sequence shown here is derived from an EMBL/GenBank/DDBJ whole genome shotgun (WGS) entry which is preliminary data.</text>
</comment>
<protein>
    <submittedName>
        <fullName evidence="2">DUF1315 family protein</fullName>
    </submittedName>
</protein>
<dbReference type="Proteomes" id="UP001209257">
    <property type="component" value="Unassembled WGS sequence"/>
</dbReference>
<evidence type="ECO:0000313" key="3">
    <source>
        <dbReference type="Proteomes" id="UP001209257"/>
    </source>
</evidence>